<dbReference type="InterPro" id="IPR015797">
    <property type="entry name" value="NUDIX_hydrolase-like_dom_sf"/>
</dbReference>
<dbReference type="PANTHER" id="PTHR47707">
    <property type="entry name" value="8-OXO-DGTP DIPHOSPHATASE"/>
    <property type="match status" value="1"/>
</dbReference>
<dbReference type="PANTHER" id="PTHR47707:SF1">
    <property type="entry name" value="NUDIX HYDROLASE FAMILY PROTEIN"/>
    <property type="match status" value="1"/>
</dbReference>
<feature type="domain" description="Nudix hydrolase" evidence="12">
    <location>
        <begin position="10"/>
        <end position="134"/>
    </location>
</feature>
<keyword evidence="9" id="KW-0234">DNA repair</keyword>
<keyword evidence="5" id="KW-0479">Metal-binding</keyword>
<sequence>MTESEVSGRKVIRVVGAAIMKDDMVLCAQRGKGKSLADYWEFPGGKIEPHETAREALHREIEEELLCEIEIAEELCTSTYVYDFGTVQLTTFLCHLIEGTPHLTEHQRICWLMPAKLPDLDWAPADREAVRLIATATRTRQ</sequence>
<keyword evidence="8" id="KW-0460">Magnesium</keyword>
<evidence type="ECO:0000313" key="14">
    <source>
        <dbReference type="Proteomes" id="UP000216352"/>
    </source>
</evidence>
<organism evidence="13 14">
    <name type="scientific">Bifidobacterium lemurum</name>
    <dbReference type="NCBI Taxonomy" id="1603886"/>
    <lineage>
        <taxon>Bacteria</taxon>
        <taxon>Bacillati</taxon>
        <taxon>Actinomycetota</taxon>
        <taxon>Actinomycetes</taxon>
        <taxon>Bifidobacteriales</taxon>
        <taxon>Bifidobacteriaceae</taxon>
        <taxon>Bifidobacterium</taxon>
    </lineage>
</organism>
<dbReference type="GO" id="GO:0046872">
    <property type="term" value="F:metal ion binding"/>
    <property type="evidence" value="ECO:0007669"/>
    <property type="project" value="UniProtKB-KW"/>
</dbReference>
<evidence type="ECO:0000256" key="1">
    <source>
        <dbReference type="ARBA" id="ARBA00001946"/>
    </source>
</evidence>
<keyword evidence="14" id="KW-1185">Reference proteome</keyword>
<evidence type="ECO:0000256" key="10">
    <source>
        <dbReference type="ARBA" id="ARBA00035861"/>
    </source>
</evidence>
<dbReference type="InterPro" id="IPR047127">
    <property type="entry name" value="MutT-like"/>
</dbReference>
<keyword evidence="6" id="KW-0227">DNA damage</keyword>
<dbReference type="InterPro" id="IPR000086">
    <property type="entry name" value="NUDIX_hydrolase_dom"/>
</dbReference>
<dbReference type="GO" id="GO:0044715">
    <property type="term" value="F:8-oxo-dGDP phosphatase activity"/>
    <property type="evidence" value="ECO:0007669"/>
    <property type="project" value="TreeGrafter"/>
</dbReference>
<evidence type="ECO:0000256" key="5">
    <source>
        <dbReference type="ARBA" id="ARBA00022723"/>
    </source>
</evidence>
<keyword evidence="3" id="KW-0515">Mutator protein</keyword>
<evidence type="ECO:0000259" key="12">
    <source>
        <dbReference type="PROSITE" id="PS51462"/>
    </source>
</evidence>
<comment type="catalytic activity">
    <reaction evidence="10">
        <text>8-oxo-dGTP + H2O = 8-oxo-dGMP + diphosphate + H(+)</text>
        <dbReference type="Rhea" id="RHEA:31575"/>
        <dbReference type="ChEBI" id="CHEBI:15377"/>
        <dbReference type="ChEBI" id="CHEBI:15378"/>
        <dbReference type="ChEBI" id="CHEBI:33019"/>
        <dbReference type="ChEBI" id="CHEBI:63224"/>
        <dbReference type="ChEBI" id="CHEBI:77896"/>
        <dbReference type="EC" id="3.6.1.55"/>
    </reaction>
</comment>
<dbReference type="GO" id="GO:0006260">
    <property type="term" value="P:DNA replication"/>
    <property type="evidence" value="ECO:0007669"/>
    <property type="project" value="UniProtKB-KW"/>
</dbReference>
<gene>
    <name evidence="13" type="ORF">BLEM_0517</name>
</gene>
<dbReference type="GO" id="GO:0006281">
    <property type="term" value="P:DNA repair"/>
    <property type="evidence" value="ECO:0007669"/>
    <property type="project" value="UniProtKB-KW"/>
</dbReference>
<evidence type="ECO:0000256" key="11">
    <source>
        <dbReference type="ARBA" id="ARBA00038905"/>
    </source>
</evidence>
<keyword evidence="4" id="KW-0235">DNA replication</keyword>
<keyword evidence="7" id="KW-0378">Hydrolase</keyword>
<dbReference type="GO" id="GO:0035539">
    <property type="term" value="F:8-oxo-7,8-dihydrodeoxyguanosine triphosphate pyrophosphatase activity"/>
    <property type="evidence" value="ECO:0007669"/>
    <property type="project" value="UniProtKB-EC"/>
</dbReference>
<accession>A0A261FUL5</accession>
<evidence type="ECO:0000313" key="13">
    <source>
        <dbReference type="EMBL" id="OZG62849.1"/>
    </source>
</evidence>
<dbReference type="CDD" id="cd03425">
    <property type="entry name" value="NUDIX_MutT_NudA_like"/>
    <property type="match status" value="1"/>
</dbReference>
<dbReference type="Pfam" id="PF00293">
    <property type="entry name" value="NUDIX"/>
    <property type="match status" value="1"/>
</dbReference>
<evidence type="ECO:0000256" key="2">
    <source>
        <dbReference type="ARBA" id="ARBA00005582"/>
    </source>
</evidence>
<evidence type="ECO:0000256" key="6">
    <source>
        <dbReference type="ARBA" id="ARBA00022763"/>
    </source>
</evidence>
<comment type="similarity">
    <text evidence="2">Belongs to the Nudix hydrolase family.</text>
</comment>
<dbReference type="Gene3D" id="3.90.79.10">
    <property type="entry name" value="Nucleoside Triphosphate Pyrophosphohydrolase"/>
    <property type="match status" value="1"/>
</dbReference>
<proteinExistence type="inferred from homology"/>
<dbReference type="EMBL" id="MWWX01000003">
    <property type="protein sequence ID" value="OZG62849.1"/>
    <property type="molecule type" value="Genomic_DNA"/>
</dbReference>
<dbReference type="GO" id="GO:0044716">
    <property type="term" value="F:8-oxo-GDP phosphatase activity"/>
    <property type="evidence" value="ECO:0007669"/>
    <property type="project" value="TreeGrafter"/>
</dbReference>
<evidence type="ECO:0000256" key="7">
    <source>
        <dbReference type="ARBA" id="ARBA00022801"/>
    </source>
</evidence>
<dbReference type="AlphaFoldDB" id="A0A261FUL5"/>
<dbReference type="SUPFAM" id="SSF55811">
    <property type="entry name" value="Nudix"/>
    <property type="match status" value="1"/>
</dbReference>
<evidence type="ECO:0000256" key="8">
    <source>
        <dbReference type="ARBA" id="ARBA00022842"/>
    </source>
</evidence>
<dbReference type="Proteomes" id="UP000216352">
    <property type="component" value="Unassembled WGS sequence"/>
</dbReference>
<comment type="caution">
    <text evidence="13">The sequence shown here is derived from an EMBL/GenBank/DDBJ whole genome shotgun (WGS) entry which is preliminary data.</text>
</comment>
<evidence type="ECO:0000256" key="9">
    <source>
        <dbReference type="ARBA" id="ARBA00023204"/>
    </source>
</evidence>
<reference evidence="13 14" key="1">
    <citation type="journal article" date="2017" name="BMC Genomics">
        <title>Comparative genomic and phylogenomic analyses of the Bifidobacteriaceae family.</title>
        <authorList>
            <person name="Lugli G.A."/>
            <person name="Milani C."/>
            <person name="Turroni F."/>
            <person name="Duranti S."/>
            <person name="Mancabelli L."/>
            <person name="Mangifesta M."/>
            <person name="Ferrario C."/>
            <person name="Modesto M."/>
            <person name="Mattarelli P."/>
            <person name="Jiri K."/>
            <person name="van Sinderen D."/>
            <person name="Ventura M."/>
        </authorList>
    </citation>
    <scope>NUCLEOTIDE SEQUENCE [LARGE SCALE GENOMIC DNA]</scope>
    <source>
        <strain evidence="13 14">DSM 28807</strain>
    </source>
</reference>
<protein>
    <recommendedName>
        <fullName evidence="11">8-oxo-dGTP diphosphatase</fullName>
        <ecNumber evidence="11">3.6.1.55</ecNumber>
    </recommendedName>
</protein>
<evidence type="ECO:0000256" key="4">
    <source>
        <dbReference type="ARBA" id="ARBA00022705"/>
    </source>
</evidence>
<dbReference type="PROSITE" id="PS51462">
    <property type="entry name" value="NUDIX"/>
    <property type="match status" value="1"/>
</dbReference>
<comment type="cofactor">
    <cofactor evidence="1">
        <name>Mg(2+)</name>
        <dbReference type="ChEBI" id="CHEBI:18420"/>
    </cofactor>
</comment>
<dbReference type="GO" id="GO:0008413">
    <property type="term" value="F:8-oxo-7,8-dihydroguanosine triphosphate pyrophosphatase activity"/>
    <property type="evidence" value="ECO:0007669"/>
    <property type="project" value="TreeGrafter"/>
</dbReference>
<dbReference type="EC" id="3.6.1.55" evidence="11"/>
<evidence type="ECO:0000256" key="3">
    <source>
        <dbReference type="ARBA" id="ARBA00022457"/>
    </source>
</evidence>
<dbReference type="RefSeq" id="WP_072726935.1">
    <property type="nucleotide sequence ID" value="NZ_BDIS01000027.1"/>
</dbReference>
<name>A0A261FUL5_9BIFI</name>
<dbReference type="OrthoDB" id="9804442at2"/>